<comment type="caution">
    <text evidence="1">The sequence shown here is derived from an EMBL/GenBank/DDBJ whole genome shotgun (WGS) entry which is preliminary data.</text>
</comment>
<dbReference type="RefSeq" id="WP_284208895.1">
    <property type="nucleotide sequence ID" value="NZ_BSSU01000015.1"/>
</dbReference>
<reference evidence="1 2" key="1">
    <citation type="submission" date="2023-03" db="EMBL/GenBank/DDBJ databases">
        <title>Draft genome sequence of Thalassotalea eurytherma JCM 18482T.</title>
        <authorList>
            <person name="Sawabe T."/>
        </authorList>
    </citation>
    <scope>NUCLEOTIDE SEQUENCE [LARGE SCALE GENOMIC DNA]</scope>
    <source>
        <strain evidence="1 2">JCM 18482</strain>
    </source>
</reference>
<proteinExistence type="predicted"/>
<organism evidence="1 2">
    <name type="scientific">Thalassotalea eurytherma</name>
    <dbReference type="NCBI Taxonomy" id="1144278"/>
    <lineage>
        <taxon>Bacteria</taxon>
        <taxon>Pseudomonadati</taxon>
        <taxon>Pseudomonadota</taxon>
        <taxon>Gammaproteobacteria</taxon>
        <taxon>Alteromonadales</taxon>
        <taxon>Colwelliaceae</taxon>
        <taxon>Thalassotalea</taxon>
    </lineage>
</organism>
<evidence type="ECO:0000313" key="2">
    <source>
        <dbReference type="Proteomes" id="UP001157133"/>
    </source>
</evidence>
<gene>
    <name evidence="1" type="ORF">theurythT_29150</name>
</gene>
<protein>
    <submittedName>
        <fullName evidence="1">Uncharacterized protein</fullName>
    </submittedName>
</protein>
<dbReference type="EMBL" id="BSSU01000015">
    <property type="protein sequence ID" value="GLX83462.1"/>
    <property type="molecule type" value="Genomic_DNA"/>
</dbReference>
<name>A0ABQ6H9L1_9GAMM</name>
<accession>A0ABQ6H9L1</accession>
<sequence length="51" mass="5876">MIVYPYNLSKEKLELLKSLSEAFEQGYGNKRQLGELEELLAMMVKPEEVEG</sequence>
<dbReference type="Proteomes" id="UP001157133">
    <property type="component" value="Unassembled WGS sequence"/>
</dbReference>
<evidence type="ECO:0000313" key="1">
    <source>
        <dbReference type="EMBL" id="GLX83462.1"/>
    </source>
</evidence>
<keyword evidence="2" id="KW-1185">Reference proteome</keyword>